<dbReference type="PRINTS" id="PR00315">
    <property type="entry name" value="ELONGATNFCT"/>
</dbReference>
<accession>A0A7T9DK77</accession>
<dbReference type="InterPro" id="IPR015256">
    <property type="entry name" value="eIF2g_C"/>
</dbReference>
<dbReference type="CDD" id="cd01888">
    <property type="entry name" value="eIF2_gamma"/>
    <property type="match status" value="1"/>
</dbReference>
<dbReference type="EMBL" id="CP064981">
    <property type="protein sequence ID" value="QQR92844.1"/>
    <property type="molecule type" value="Genomic_DNA"/>
</dbReference>
<dbReference type="InterPro" id="IPR044127">
    <property type="entry name" value="eIF2g_dom_2"/>
</dbReference>
<evidence type="ECO:0000256" key="5">
    <source>
        <dbReference type="ARBA" id="ARBA00022801"/>
    </source>
</evidence>
<dbReference type="InterPro" id="IPR044128">
    <property type="entry name" value="eIF2g_GTP-bd"/>
</dbReference>
<dbReference type="CDD" id="cd03688">
    <property type="entry name" value="eIF2_gamma_II"/>
    <property type="match status" value="1"/>
</dbReference>
<dbReference type="GO" id="GO:0005525">
    <property type="term" value="F:GTP binding"/>
    <property type="evidence" value="ECO:0007669"/>
    <property type="project" value="UniProtKB-KW"/>
</dbReference>
<dbReference type="InterPro" id="IPR050543">
    <property type="entry name" value="eIF2G"/>
</dbReference>
<dbReference type="InterPro" id="IPR009000">
    <property type="entry name" value="Transl_B-barrel_sf"/>
</dbReference>
<dbReference type="Proteomes" id="UP000596004">
    <property type="component" value="Chromosome"/>
</dbReference>
<evidence type="ECO:0000256" key="8">
    <source>
        <dbReference type="ARBA" id="ARBA00048107"/>
    </source>
</evidence>
<name>A0A7T9DK77_9ARCH</name>
<sequence>MSPRPKKTKEEVVAPTTETTEATASPIAEKTTKPRAKKTKTETKTETETKHEKATPAEAAHESKHPKTHILQAEINIGMTGHVDHGKTSLTKALTGKWTDTHSEELKRGISIRLGYADALFYEYPGLEGAAKFGSLKEKEGKQGKILRKVSFIDAPGHETLMTTMLSGAALMDGALLVIAANEPCPQPRTAEHLMALKIGNIQNVIVVQNKVDLVTKENALKSYNEIKKFLADYGYTNAPIIPVSANFNANVDALIQTIQEHIPTPKGDVEKPFKMYISRSFDVNKPGTELDKMLGGVLGGSISQGTLVKGQKVEVTPGIEGKPIQIEITSVRNADGELDRANPRGLIAAGTKLDPGITSMDKFKGQILCAPGTLPAPTDKLAIDFFELDRLLGNKLPFPHVHELMVLTVGTNTIVGEVVNVKKSRIDLVLKSKMTIEKGQKIAISRRETAAWRLAGYGIAV</sequence>
<feature type="compositionally biased region" description="Low complexity" evidence="9">
    <location>
        <begin position="13"/>
        <end position="24"/>
    </location>
</feature>
<reference evidence="11" key="1">
    <citation type="submission" date="2020-11" db="EMBL/GenBank/DDBJ databases">
        <title>Connecting structure to function with the recovery of over 1000 high-quality activated sludge metagenome-assembled genomes encoding full-length rRNA genes using long-read sequencing.</title>
        <authorList>
            <person name="Singleton C.M."/>
            <person name="Petriglieri F."/>
            <person name="Kristensen J.M."/>
            <person name="Kirkegaard R.H."/>
            <person name="Michaelsen T.Y."/>
            <person name="Andersen M.H."/>
            <person name="Karst S.M."/>
            <person name="Dueholm M.S."/>
            <person name="Nielsen P.H."/>
            <person name="Albertsen M."/>
        </authorList>
    </citation>
    <scope>NUCLEOTIDE SEQUENCE</scope>
    <source>
        <strain evidence="11">Fred_18-Q3-R57-64_BAT3C.431</strain>
    </source>
</reference>
<dbReference type="Gene3D" id="2.40.30.10">
    <property type="entry name" value="Translation factors"/>
    <property type="match status" value="2"/>
</dbReference>
<dbReference type="GO" id="GO:0003924">
    <property type="term" value="F:GTPase activity"/>
    <property type="evidence" value="ECO:0007669"/>
    <property type="project" value="InterPro"/>
</dbReference>
<proteinExistence type="inferred from homology"/>
<dbReference type="GO" id="GO:0005829">
    <property type="term" value="C:cytosol"/>
    <property type="evidence" value="ECO:0007669"/>
    <property type="project" value="TreeGrafter"/>
</dbReference>
<keyword evidence="3 11" id="KW-0396">Initiation factor</keyword>
<dbReference type="SUPFAM" id="SSF50447">
    <property type="entry name" value="Translation proteins"/>
    <property type="match status" value="1"/>
</dbReference>
<evidence type="ECO:0000256" key="6">
    <source>
        <dbReference type="ARBA" id="ARBA00022917"/>
    </source>
</evidence>
<dbReference type="PANTHER" id="PTHR42854">
    <property type="entry name" value="EUKARYOTIC TRANSLATION INITIATION FACTOR 2 SUBUNIT 3 FAMILY MEMBER"/>
    <property type="match status" value="1"/>
</dbReference>
<keyword evidence="5" id="KW-0378">Hydrolase</keyword>
<dbReference type="GO" id="GO:0001731">
    <property type="term" value="P:formation of translation preinitiation complex"/>
    <property type="evidence" value="ECO:0007669"/>
    <property type="project" value="TreeGrafter"/>
</dbReference>
<evidence type="ECO:0000256" key="9">
    <source>
        <dbReference type="SAM" id="MobiDB-lite"/>
    </source>
</evidence>
<dbReference type="Gene3D" id="3.40.50.300">
    <property type="entry name" value="P-loop containing nucleotide triphosphate hydrolases"/>
    <property type="match status" value="1"/>
</dbReference>
<keyword evidence="6" id="KW-0648">Protein biosynthesis</keyword>
<evidence type="ECO:0000259" key="10">
    <source>
        <dbReference type="PROSITE" id="PS51722"/>
    </source>
</evidence>
<dbReference type="SUPFAM" id="SSF52540">
    <property type="entry name" value="P-loop containing nucleoside triphosphate hydrolases"/>
    <property type="match status" value="1"/>
</dbReference>
<keyword evidence="4" id="KW-0547">Nucleotide-binding</keyword>
<protein>
    <recommendedName>
        <fullName evidence="2">protein-synthesizing GTPase</fullName>
        <ecNumber evidence="2">3.6.5.3</ecNumber>
    </recommendedName>
</protein>
<feature type="compositionally biased region" description="Basic and acidic residues" evidence="9">
    <location>
        <begin position="39"/>
        <end position="65"/>
    </location>
</feature>
<dbReference type="AlphaFoldDB" id="A0A7T9DK77"/>
<dbReference type="InterPro" id="IPR027417">
    <property type="entry name" value="P-loop_NTPase"/>
</dbReference>
<dbReference type="SUPFAM" id="SSF50465">
    <property type="entry name" value="EF-Tu/eEF-1alpha/eIF2-gamma C-terminal domain"/>
    <property type="match status" value="1"/>
</dbReference>
<dbReference type="EC" id="3.6.5.3" evidence="2"/>
<organism evidence="11">
    <name type="scientific">Candidatus Iainarchaeum sp</name>
    <dbReference type="NCBI Taxonomy" id="3101447"/>
    <lineage>
        <taxon>Archaea</taxon>
        <taxon>Candidatus Iainarchaeota</taxon>
        <taxon>Candidatus Iainarchaeia</taxon>
        <taxon>Candidatus Iainarchaeales</taxon>
        <taxon>Candidatus Iainarchaeaceae</taxon>
        <taxon>Candidatus Iainarchaeum</taxon>
    </lineage>
</organism>
<dbReference type="PANTHER" id="PTHR42854:SF3">
    <property type="entry name" value="EUKARYOTIC TRANSLATION INITIATION FACTOR 2 SUBUNIT 3-RELATED"/>
    <property type="match status" value="1"/>
</dbReference>
<dbReference type="PROSITE" id="PS51722">
    <property type="entry name" value="G_TR_2"/>
    <property type="match status" value="1"/>
</dbReference>
<dbReference type="GO" id="GO:0000049">
    <property type="term" value="F:tRNA binding"/>
    <property type="evidence" value="ECO:0007669"/>
    <property type="project" value="InterPro"/>
</dbReference>
<dbReference type="Pfam" id="PF00009">
    <property type="entry name" value="GTP_EFTU"/>
    <property type="match status" value="1"/>
</dbReference>
<dbReference type="InterPro" id="IPR009001">
    <property type="entry name" value="Transl_elong_EF1A/Init_IF2_C"/>
</dbReference>
<dbReference type="InterPro" id="IPR000795">
    <property type="entry name" value="T_Tr_GTP-bd_dom"/>
</dbReference>
<dbReference type="NCBIfam" id="NF003077">
    <property type="entry name" value="PRK04000.1"/>
    <property type="match status" value="1"/>
</dbReference>
<evidence type="ECO:0000256" key="2">
    <source>
        <dbReference type="ARBA" id="ARBA00011986"/>
    </source>
</evidence>
<feature type="domain" description="Tr-type G" evidence="10">
    <location>
        <begin position="72"/>
        <end position="267"/>
    </location>
</feature>
<evidence type="ECO:0000256" key="4">
    <source>
        <dbReference type="ARBA" id="ARBA00022741"/>
    </source>
</evidence>
<evidence type="ECO:0000313" key="11">
    <source>
        <dbReference type="EMBL" id="QQR92844.1"/>
    </source>
</evidence>
<evidence type="ECO:0000256" key="1">
    <source>
        <dbReference type="ARBA" id="ARBA00005388"/>
    </source>
</evidence>
<evidence type="ECO:0000256" key="3">
    <source>
        <dbReference type="ARBA" id="ARBA00022540"/>
    </source>
</evidence>
<feature type="region of interest" description="Disordered" evidence="9">
    <location>
        <begin position="1"/>
        <end position="66"/>
    </location>
</feature>
<dbReference type="InterPro" id="IPR005225">
    <property type="entry name" value="Small_GTP-bd"/>
</dbReference>
<evidence type="ECO:0000256" key="7">
    <source>
        <dbReference type="ARBA" id="ARBA00023134"/>
    </source>
</evidence>
<keyword evidence="7" id="KW-0342">GTP-binding</keyword>
<dbReference type="NCBIfam" id="TIGR00231">
    <property type="entry name" value="small_GTP"/>
    <property type="match status" value="1"/>
</dbReference>
<dbReference type="GO" id="GO:0003743">
    <property type="term" value="F:translation initiation factor activity"/>
    <property type="evidence" value="ECO:0007669"/>
    <property type="project" value="UniProtKB-KW"/>
</dbReference>
<comment type="catalytic activity">
    <reaction evidence="8">
        <text>GTP + H2O = GDP + phosphate + H(+)</text>
        <dbReference type="Rhea" id="RHEA:19669"/>
        <dbReference type="ChEBI" id="CHEBI:15377"/>
        <dbReference type="ChEBI" id="CHEBI:15378"/>
        <dbReference type="ChEBI" id="CHEBI:37565"/>
        <dbReference type="ChEBI" id="CHEBI:43474"/>
        <dbReference type="ChEBI" id="CHEBI:58189"/>
        <dbReference type="EC" id="3.6.5.3"/>
    </reaction>
</comment>
<comment type="similarity">
    <text evidence="1">Belongs to the TRAFAC class translation factor GTPase superfamily. Classic translation factor GTPase family. EIF2G subfamily.</text>
</comment>
<dbReference type="Pfam" id="PF09173">
    <property type="entry name" value="eIF2_C"/>
    <property type="match status" value="1"/>
</dbReference>
<gene>
    <name evidence="11" type="ORF">IPJ89_01200</name>
</gene>